<proteinExistence type="predicted"/>
<evidence type="ECO:0000313" key="3">
    <source>
        <dbReference type="Proteomes" id="UP000828390"/>
    </source>
</evidence>
<evidence type="ECO:0000256" key="1">
    <source>
        <dbReference type="SAM" id="MobiDB-lite"/>
    </source>
</evidence>
<feature type="compositionally biased region" description="Basic and acidic residues" evidence="1">
    <location>
        <begin position="86"/>
        <end position="99"/>
    </location>
</feature>
<organism evidence="2 3">
    <name type="scientific">Dreissena polymorpha</name>
    <name type="common">Zebra mussel</name>
    <name type="synonym">Mytilus polymorpha</name>
    <dbReference type="NCBI Taxonomy" id="45954"/>
    <lineage>
        <taxon>Eukaryota</taxon>
        <taxon>Metazoa</taxon>
        <taxon>Spiralia</taxon>
        <taxon>Lophotrochozoa</taxon>
        <taxon>Mollusca</taxon>
        <taxon>Bivalvia</taxon>
        <taxon>Autobranchia</taxon>
        <taxon>Heteroconchia</taxon>
        <taxon>Euheterodonta</taxon>
        <taxon>Imparidentia</taxon>
        <taxon>Neoheterodontei</taxon>
        <taxon>Myida</taxon>
        <taxon>Dreissenoidea</taxon>
        <taxon>Dreissenidae</taxon>
        <taxon>Dreissena</taxon>
    </lineage>
</organism>
<gene>
    <name evidence="2" type="ORF">DPMN_077579</name>
</gene>
<dbReference type="EMBL" id="JAIWYP010000015">
    <property type="protein sequence ID" value="KAH3702555.1"/>
    <property type="molecule type" value="Genomic_DNA"/>
</dbReference>
<evidence type="ECO:0000313" key="2">
    <source>
        <dbReference type="EMBL" id="KAH3702555.1"/>
    </source>
</evidence>
<dbReference type="AlphaFoldDB" id="A0A9D4BGR8"/>
<keyword evidence="3" id="KW-1185">Reference proteome</keyword>
<accession>A0A9D4BGR8</accession>
<name>A0A9D4BGR8_DREPO</name>
<protein>
    <submittedName>
        <fullName evidence="2">Uncharacterized protein</fullName>
    </submittedName>
</protein>
<dbReference type="Proteomes" id="UP000828390">
    <property type="component" value="Unassembled WGS sequence"/>
</dbReference>
<reference evidence="2" key="2">
    <citation type="submission" date="2020-11" db="EMBL/GenBank/DDBJ databases">
        <authorList>
            <person name="McCartney M.A."/>
            <person name="Auch B."/>
            <person name="Kono T."/>
            <person name="Mallez S."/>
            <person name="Becker A."/>
            <person name="Gohl D.M."/>
            <person name="Silverstein K.A.T."/>
            <person name="Koren S."/>
            <person name="Bechman K.B."/>
            <person name="Herman A."/>
            <person name="Abrahante J.E."/>
            <person name="Garbe J."/>
        </authorList>
    </citation>
    <scope>NUCLEOTIDE SEQUENCE</scope>
    <source>
        <strain evidence="2">Duluth1</strain>
        <tissue evidence="2">Whole animal</tissue>
    </source>
</reference>
<reference evidence="2" key="1">
    <citation type="journal article" date="2019" name="bioRxiv">
        <title>The Genome of the Zebra Mussel, Dreissena polymorpha: A Resource for Invasive Species Research.</title>
        <authorList>
            <person name="McCartney M.A."/>
            <person name="Auch B."/>
            <person name="Kono T."/>
            <person name="Mallez S."/>
            <person name="Zhang Y."/>
            <person name="Obille A."/>
            <person name="Becker A."/>
            <person name="Abrahante J.E."/>
            <person name="Garbe J."/>
            <person name="Badalamenti J.P."/>
            <person name="Herman A."/>
            <person name="Mangelson H."/>
            <person name="Liachko I."/>
            <person name="Sullivan S."/>
            <person name="Sone E.D."/>
            <person name="Koren S."/>
            <person name="Silverstein K.A.T."/>
            <person name="Beckman K.B."/>
            <person name="Gohl D.M."/>
        </authorList>
    </citation>
    <scope>NUCLEOTIDE SEQUENCE</scope>
    <source>
        <strain evidence="2">Duluth1</strain>
        <tissue evidence="2">Whole animal</tissue>
    </source>
</reference>
<feature type="region of interest" description="Disordered" evidence="1">
    <location>
        <begin position="86"/>
        <end position="105"/>
    </location>
</feature>
<sequence length="105" mass="12190">MLYENDPPSSGHVCLPIRTIFELNRHLTKNVTSHFLDWAKIVTYRVFTSDQFKLGRGIIGTNLWTKFHEDWTKTVASRVFTSQNVDDERRTHDGRRTIGDPKSSP</sequence>
<comment type="caution">
    <text evidence="2">The sequence shown here is derived from an EMBL/GenBank/DDBJ whole genome shotgun (WGS) entry which is preliminary data.</text>
</comment>